<accession>A0ABS5ZIC7</accession>
<dbReference type="Proteomes" id="UP000690515">
    <property type="component" value="Unassembled WGS sequence"/>
</dbReference>
<reference evidence="1 2" key="1">
    <citation type="submission" date="2021-04" db="EMBL/GenBank/DDBJ databases">
        <authorList>
            <person name="Pira H."/>
            <person name="Risdian C."/>
            <person name="Wink J."/>
        </authorList>
    </citation>
    <scope>NUCLEOTIDE SEQUENCE [LARGE SCALE GENOMIC DNA]</scope>
    <source>
        <strain evidence="1 2">WH53</strain>
    </source>
</reference>
<evidence type="ECO:0000313" key="2">
    <source>
        <dbReference type="Proteomes" id="UP000690515"/>
    </source>
</evidence>
<dbReference type="EMBL" id="JAGSOY010000108">
    <property type="protein sequence ID" value="MBU2713829.1"/>
    <property type="molecule type" value="Genomic_DNA"/>
</dbReference>
<gene>
    <name evidence="1" type="ORF">KCG35_22510</name>
</gene>
<dbReference type="RefSeq" id="WP_215822111.1">
    <property type="nucleotide sequence ID" value="NZ_JAGSOY010000108.1"/>
</dbReference>
<sequence>MDKRLLERNVMLHQTYAEIFISQFERLWGRDCTERERNYIESSTLCLSFMMQESVESALIHAMSVSEANKQYSFLESQVNERRAELVRVLEIVVEENGLPLSILDDSNLLSAEKVLLSQL</sequence>
<comment type="caution">
    <text evidence="1">The sequence shown here is derived from an EMBL/GenBank/DDBJ whole genome shotgun (WGS) entry which is preliminary data.</text>
</comment>
<organism evidence="1 2">
    <name type="scientific">Zooshikella harenae</name>
    <dbReference type="NCBI Taxonomy" id="2827238"/>
    <lineage>
        <taxon>Bacteria</taxon>
        <taxon>Pseudomonadati</taxon>
        <taxon>Pseudomonadota</taxon>
        <taxon>Gammaproteobacteria</taxon>
        <taxon>Oceanospirillales</taxon>
        <taxon>Zooshikellaceae</taxon>
        <taxon>Zooshikella</taxon>
    </lineage>
</organism>
<name>A0ABS5ZIC7_9GAMM</name>
<evidence type="ECO:0000313" key="1">
    <source>
        <dbReference type="EMBL" id="MBU2713829.1"/>
    </source>
</evidence>
<proteinExistence type="predicted"/>
<protein>
    <submittedName>
        <fullName evidence="1">Uncharacterized protein</fullName>
    </submittedName>
</protein>
<keyword evidence="2" id="KW-1185">Reference proteome</keyword>